<dbReference type="AlphaFoldDB" id="A0AAJ0DN71"/>
<gene>
    <name evidence="1" type="ORF">CCUS01_13695</name>
</gene>
<dbReference type="EMBL" id="MPDP01000021">
    <property type="protein sequence ID" value="KAK1494280.1"/>
    <property type="molecule type" value="Genomic_DNA"/>
</dbReference>
<reference evidence="1" key="1">
    <citation type="submission" date="2016-11" db="EMBL/GenBank/DDBJ databases">
        <title>The genome sequence of Colletotrichum cuscutae.</title>
        <authorList>
            <person name="Baroncelli R."/>
        </authorList>
    </citation>
    <scope>NUCLEOTIDE SEQUENCE</scope>
    <source>
        <strain evidence="1">IMI 304802</strain>
    </source>
</reference>
<name>A0AAJ0DN71_9PEZI</name>
<dbReference type="Proteomes" id="UP001239213">
    <property type="component" value="Unassembled WGS sequence"/>
</dbReference>
<accession>A0AAJ0DN71</accession>
<comment type="caution">
    <text evidence="1">The sequence shown here is derived from an EMBL/GenBank/DDBJ whole genome shotgun (WGS) entry which is preliminary data.</text>
</comment>
<keyword evidence="2" id="KW-1185">Reference proteome</keyword>
<proteinExistence type="predicted"/>
<sequence length="477" mass="53517">MAGLQGLDELLRESWISRRILRKRGNWNELTPSTSVEAGDLNVWPCKLRWAGEVINQTRTIKDYVILLDPWRAGFRATSQKDGLRFRAAVAGWCRFLIVHIPNRLTHNTQILNIVLEAFGGEHYLPNLWPVASTVFHHPILRSWQMGVSKFAFWFIKIEIGRLSRSAHELPLRWIVTEPSMDGGKGKRKEKIPIIETKVTSENEEIWTNLTNRPNISASSARVSDGACNIVETIVFQASSQTSQASGGLPPSQNPLGPSIDTEAHLYPWWTLNLGAWPWKEGRRLYTESGSEAKCQDVRQGLPAELSWNPGGHGYAVTSRNLYAAGRELRGPKARLKKIRWWFEGDENVGWFTQSVRRSVTDGVHCEYTLLCILAFLLGCCSGAMRRPGCPMPETPRAAARTTDWMVLVLQVATSRGDEIGIPLMSVHGNLRSESAERDGIALCLRHSLSNEWMFVITRASVAVSSRIPKGRKMVGS</sequence>
<organism evidence="1 2">
    <name type="scientific">Colletotrichum cuscutae</name>
    <dbReference type="NCBI Taxonomy" id="1209917"/>
    <lineage>
        <taxon>Eukaryota</taxon>
        <taxon>Fungi</taxon>
        <taxon>Dikarya</taxon>
        <taxon>Ascomycota</taxon>
        <taxon>Pezizomycotina</taxon>
        <taxon>Sordariomycetes</taxon>
        <taxon>Hypocreomycetidae</taxon>
        <taxon>Glomerellales</taxon>
        <taxon>Glomerellaceae</taxon>
        <taxon>Colletotrichum</taxon>
        <taxon>Colletotrichum acutatum species complex</taxon>
    </lineage>
</organism>
<evidence type="ECO:0000313" key="1">
    <source>
        <dbReference type="EMBL" id="KAK1494280.1"/>
    </source>
</evidence>
<evidence type="ECO:0000313" key="2">
    <source>
        <dbReference type="Proteomes" id="UP001239213"/>
    </source>
</evidence>
<protein>
    <submittedName>
        <fullName evidence="1">Uncharacterized protein</fullName>
    </submittedName>
</protein>